<reference evidence="6 7" key="1">
    <citation type="submission" date="2023-03" db="EMBL/GenBank/DDBJ databases">
        <title>Complete genome sequence of Tepidibacter sp. SWIR-1, isolated from a deep-sea hydrothermal vent.</title>
        <authorList>
            <person name="Li X."/>
        </authorList>
    </citation>
    <scope>NUCLEOTIDE SEQUENCE [LARGE SCALE GENOMIC DNA]</scope>
    <source>
        <strain evidence="6 7">SWIR-1</strain>
    </source>
</reference>
<evidence type="ECO:0000256" key="3">
    <source>
        <dbReference type="ARBA" id="ARBA00022840"/>
    </source>
</evidence>
<dbReference type="InterPro" id="IPR003439">
    <property type="entry name" value="ABC_transporter-like_ATP-bd"/>
</dbReference>
<keyword evidence="3 6" id="KW-0067">ATP-binding</keyword>
<keyword evidence="2" id="KW-0547">Nucleotide-binding</keyword>
<keyword evidence="4" id="KW-1278">Translocase</keyword>
<keyword evidence="1" id="KW-0813">Transport</keyword>
<dbReference type="Gene3D" id="3.40.50.300">
    <property type="entry name" value="P-loop containing nucleotide triphosphate hydrolases"/>
    <property type="match status" value="1"/>
</dbReference>
<sequence>MIKVEGVSFKYNEKSILNNISLDIDKGKFLSIIGPNGSGKTTLLNLLTGYLSNHKGIIQYKGKNISDYRVEELSQNFAIINQKGDIKFPFTCLEIVMMGRKPFLKRINKLSQIDKKIVYKAMETTDTLKFANSLVTKISGGEFQRVMIAKALTQDPKVLFLDEAFSAMDISQKIKCLKLIKRLVETKNLTVISVIHDLNLAYMFSDEVCVLKEGKVVAKGQTKDVMTTDFIAHVFDIEVDQIEDKGFLIRA</sequence>
<protein>
    <submittedName>
        <fullName evidence="6">ABC transporter ATP-binding protein</fullName>
    </submittedName>
</protein>
<dbReference type="CDD" id="cd03214">
    <property type="entry name" value="ABC_Iron-Siderophores_B12_Hemin"/>
    <property type="match status" value="1"/>
</dbReference>
<dbReference type="EMBL" id="CP120733">
    <property type="protein sequence ID" value="WFD09887.1"/>
    <property type="molecule type" value="Genomic_DNA"/>
</dbReference>
<feature type="domain" description="ABC transporter" evidence="5">
    <location>
        <begin position="2"/>
        <end position="238"/>
    </location>
</feature>
<dbReference type="PROSITE" id="PS50893">
    <property type="entry name" value="ABC_TRANSPORTER_2"/>
    <property type="match status" value="1"/>
</dbReference>
<dbReference type="Pfam" id="PF00005">
    <property type="entry name" value="ABC_tran"/>
    <property type="match status" value="1"/>
</dbReference>
<evidence type="ECO:0000259" key="5">
    <source>
        <dbReference type="PROSITE" id="PS50893"/>
    </source>
</evidence>
<name>A0ABY8EAD6_9FIRM</name>
<dbReference type="SUPFAM" id="SSF52540">
    <property type="entry name" value="P-loop containing nucleoside triphosphate hydrolases"/>
    <property type="match status" value="1"/>
</dbReference>
<dbReference type="PANTHER" id="PTHR42794:SF1">
    <property type="entry name" value="HEMIN IMPORT ATP-BINDING PROTEIN HMUV"/>
    <property type="match status" value="1"/>
</dbReference>
<keyword evidence="7" id="KW-1185">Reference proteome</keyword>
<gene>
    <name evidence="6" type="ORF">P4S50_16100</name>
</gene>
<dbReference type="PROSITE" id="PS00211">
    <property type="entry name" value="ABC_TRANSPORTER_1"/>
    <property type="match status" value="1"/>
</dbReference>
<dbReference type="RefSeq" id="WP_277731849.1">
    <property type="nucleotide sequence ID" value="NZ_CP120733.1"/>
</dbReference>
<dbReference type="InterPro" id="IPR027417">
    <property type="entry name" value="P-loop_NTPase"/>
</dbReference>
<evidence type="ECO:0000256" key="4">
    <source>
        <dbReference type="ARBA" id="ARBA00022967"/>
    </source>
</evidence>
<dbReference type="SMART" id="SM00382">
    <property type="entry name" value="AAA"/>
    <property type="match status" value="1"/>
</dbReference>
<dbReference type="InterPro" id="IPR003593">
    <property type="entry name" value="AAA+_ATPase"/>
</dbReference>
<dbReference type="PANTHER" id="PTHR42794">
    <property type="entry name" value="HEMIN IMPORT ATP-BINDING PROTEIN HMUV"/>
    <property type="match status" value="1"/>
</dbReference>
<dbReference type="GO" id="GO:0005524">
    <property type="term" value="F:ATP binding"/>
    <property type="evidence" value="ECO:0007669"/>
    <property type="project" value="UniProtKB-KW"/>
</dbReference>
<organism evidence="6 7">
    <name type="scientific">Tepidibacter hydrothermalis</name>
    <dbReference type="NCBI Taxonomy" id="3036126"/>
    <lineage>
        <taxon>Bacteria</taxon>
        <taxon>Bacillati</taxon>
        <taxon>Bacillota</taxon>
        <taxon>Clostridia</taxon>
        <taxon>Peptostreptococcales</taxon>
        <taxon>Peptostreptococcaceae</taxon>
        <taxon>Tepidibacter</taxon>
    </lineage>
</organism>
<evidence type="ECO:0000313" key="6">
    <source>
        <dbReference type="EMBL" id="WFD09887.1"/>
    </source>
</evidence>
<accession>A0ABY8EAD6</accession>
<evidence type="ECO:0000256" key="2">
    <source>
        <dbReference type="ARBA" id="ARBA00022741"/>
    </source>
</evidence>
<proteinExistence type="predicted"/>
<dbReference type="InterPro" id="IPR017871">
    <property type="entry name" value="ABC_transporter-like_CS"/>
</dbReference>
<dbReference type="Proteomes" id="UP001222800">
    <property type="component" value="Chromosome"/>
</dbReference>
<evidence type="ECO:0000256" key="1">
    <source>
        <dbReference type="ARBA" id="ARBA00022448"/>
    </source>
</evidence>
<evidence type="ECO:0000313" key="7">
    <source>
        <dbReference type="Proteomes" id="UP001222800"/>
    </source>
</evidence>